<organism evidence="2 3">
    <name type="scientific">Candidatus Staskawiczbacteria bacterium RIFOXYC1_FULL_38_18</name>
    <dbReference type="NCBI Taxonomy" id="1802229"/>
    <lineage>
        <taxon>Bacteria</taxon>
        <taxon>Candidatus Staskawicziibacteriota</taxon>
    </lineage>
</organism>
<accession>A0A1G2JAD2</accession>
<proteinExistence type="predicted"/>
<gene>
    <name evidence="2" type="ORF">A2401_00820</name>
</gene>
<dbReference type="STRING" id="1802229.A2401_00820"/>
<protein>
    <submittedName>
        <fullName evidence="2">Uncharacterized protein</fullName>
    </submittedName>
</protein>
<feature type="coiled-coil region" evidence="1">
    <location>
        <begin position="295"/>
        <end position="326"/>
    </location>
</feature>
<reference evidence="2 3" key="1">
    <citation type="journal article" date="2016" name="Nat. Commun.">
        <title>Thousands of microbial genomes shed light on interconnected biogeochemical processes in an aquifer system.</title>
        <authorList>
            <person name="Anantharaman K."/>
            <person name="Brown C.T."/>
            <person name="Hug L.A."/>
            <person name="Sharon I."/>
            <person name="Castelle C.J."/>
            <person name="Probst A.J."/>
            <person name="Thomas B.C."/>
            <person name="Singh A."/>
            <person name="Wilkins M.J."/>
            <person name="Karaoz U."/>
            <person name="Brodie E.L."/>
            <person name="Williams K.H."/>
            <person name="Hubbard S.S."/>
            <person name="Banfield J.F."/>
        </authorList>
    </citation>
    <scope>NUCLEOTIDE SEQUENCE [LARGE SCALE GENOMIC DNA]</scope>
</reference>
<evidence type="ECO:0000256" key="1">
    <source>
        <dbReference type="SAM" id="Coils"/>
    </source>
</evidence>
<evidence type="ECO:0000313" key="2">
    <source>
        <dbReference type="EMBL" id="OGZ84055.1"/>
    </source>
</evidence>
<keyword evidence="1" id="KW-0175">Coiled coil</keyword>
<name>A0A1G2JAD2_9BACT</name>
<dbReference type="AlphaFoldDB" id="A0A1G2JAD2"/>
<dbReference type="EMBL" id="MHPP01000024">
    <property type="protein sequence ID" value="OGZ84055.1"/>
    <property type="molecule type" value="Genomic_DNA"/>
</dbReference>
<dbReference type="Proteomes" id="UP000177751">
    <property type="component" value="Unassembled WGS sequence"/>
</dbReference>
<evidence type="ECO:0000313" key="3">
    <source>
        <dbReference type="Proteomes" id="UP000177751"/>
    </source>
</evidence>
<sequence>MSQDPRVVKAKHPLMTFVPTAYSLEEWMAKWKETKKLGDLLGLLHLLTTGEAQWWWKEAELVSLLLDIANGYDGGYDFHDRQEYDYNNEIARNRQKISEKAFGVLCAKFFNGGARDGGHPLWWWILEHDVLFQKVLWFLRPDRKNYFDSSFYSDANIRHQQEMLREFMREFTRLGWKFSSMSERCYNETTDESVRNRLVATRPQFIEILDQLKELNWLNTQELDEASLKKLVELAMGKSYSFPHERAFSSSNYRKPASLQEAVLGGSVAAQVVLLHRVRERERKRIKALYEKSCKEQKEADRQRALKVLETEQAKLAQMAIELEGQSGKR</sequence>
<comment type="caution">
    <text evidence="2">The sequence shown here is derived from an EMBL/GenBank/DDBJ whole genome shotgun (WGS) entry which is preliminary data.</text>
</comment>